<evidence type="ECO:0000313" key="6">
    <source>
        <dbReference type="Proteomes" id="UP001251085"/>
    </source>
</evidence>
<proteinExistence type="predicted"/>
<keyword evidence="6" id="KW-1185">Reference proteome</keyword>
<feature type="compositionally biased region" description="Acidic residues" evidence="3">
    <location>
        <begin position="134"/>
        <end position="143"/>
    </location>
</feature>
<gene>
    <name evidence="5" type="ORF">RM190_13035</name>
</gene>
<dbReference type="InterPro" id="IPR011049">
    <property type="entry name" value="Serralysin-like_metalloprot_C"/>
</dbReference>
<feature type="chain" id="PRO_5045135572" evidence="4">
    <location>
        <begin position="20"/>
        <end position="255"/>
    </location>
</feature>
<organism evidence="5 6">
    <name type="scientific">Paracoccus broussonetiae</name>
    <dbReference type="NCBI Taxonomy" id="3075834"/>
    <lineage>
        <taxon>Bacteria</taxon>
        <taxon>Pseudomonadati</taxon>
        <taxon>Pseudomonadota</taxon>
        <taxon>Alphaproteobacteria</taxon>
        <taxon>Rhodobacterales</taxon>
        <taxon>Paracoccaceae</taxon>
        <taxon>Paracoccus</taxon>
    </lineage>
</organism>
<evidence type="ECO:0000256" key="2">
    <source>
        <dbReference type="ARBA" id="ARBA00022525"/>
    </source>
</evidence>
<accession>A0ABU3EFB1</accession>
<dbReference type="PANTHER" id="PTHR38340:SF1">
    <property type="entry name" value="S-LAYER PROTEIN"/>
    <property type="match status" value="1"/>
</dbReference>
<evidence type="ECO:0000256" key="3">
    <source>
        <dbReference type="SAM" id="MobiDB-lite"/>
    </source>
</evidence>
<feature type="compositionally biased region" description="Acidic residues" evidence="3">
    <location>
        <begin position="32"/>
        <end position="41"/>
    </location>
</feature>
<evidence type="ECO:0000256" key="1">
    <source>
        <dbReference type="ARBA" id="ARBA00004613"/>
    </source>
</evidence>
<dbReference type="PROSITE" id="PS00330">
    <property type="entry name" value="HEMOLYSIN_CALCIUM"/>
    <property type="match status" value="4"/>
</dbReference>
<evidence type="ECO:0000256" key="4">
    <source>
        <dbReference type="SAM" id="SignalP"/>
    </source>
</evidence>
<dbReference type="Gene3D" id="2.150.10.10">
    <property type="entry name" value="Serralysin-like metalloprotease, C-terminal"/>
    <property type="match status" value="3"/>
</dbReference>
<protein>
    <submittedName>
        <fullName evidence="5">Calcium-binding protein</fullName>
    </submittedName>
</protein>
<feature type="region of interest" description="Disordered" evidence="3">
    <location>
        <begin position="106"/>
        <end position="164"/>
    </location>
</feature>
<dbReference type="PRINTS" id="PR00313">
    <property type="entry name" value="CABNDNGRPT"/>
</dbReference>
<dbReference type="Proteomes" id="UP001251085">
    <property type="component" value="Unassembled WGS sequence"/>
</dbReference>
<dbReference type="InterPro" id="IPR018511">
    <property type="entry name" value="Hemolysin-typ_Ca-bd_CS"/>
</dbReference>
<reference evidence="6" key="1">
    <citation type="submission" date="2023-07" db="EMBL/GenBank/DDBJ databases">
        <title>Characterization of two Paracoccaceae strains isolated from Phycosphere and proposal of Xinfangfangia lacusdiani sp. nov.</title>
        <authorList>
            <person name="Deng Y."/>
            <person name="Zhang Y.Q."/>
        </authorList>
    </citation>
    <scope>NUCLEOTIDE SEQUENCE [LARGE SCALE GENOMIC DNA]</scope>
    <source>
        <strain evidence="6">CPCC 101403</strain>
    </source>
</reference>
<comment type="caution">
    <text evidence="5">The sequence shown here is derived from an EMBL/GenBank/DDBJ whole genome shotgun (WGS) entry which is preliminary data.</text>
</comment>
<feature type="region of interest" description="Disordered" evidence="3">
    <location>
        <begin position="21"/>
        <end position="85"/>
    </location>
</feature>
<dbReference type="RefSeq" id="WP_311759891.1">
    <property type="nucleotide sequence ID" value="NZ_JAVRQI010000009.1"/>
</dbReference>
<evidence type="ECO:0000313" key="5">
    <source>
        <dbReference type="EMBL" id="MDT1062796.1"/>
    </source>
</evidence>
<dbReference type="SUPFAM" id="SSF51120">
    <property type="entry name" value="beta-Roll"/>
    <property type="match status" value="2"/>
</dbReference>
<feature type="signal peptide" evidence="4">
    <location>
        <begin position="1"/>
        <end position="19"/>
    </location>
</feature>
<keyword evidence="4" id="KW-0732">Signal</keyword>
<keyword evidence="2" id="KW-0964">Secreted</keyword>
<name>A0ABU3EFB1_9RHOB</name>
<dbReference type="InterPro" id="IPR001343">
    <property type="entry name" value="Hemolysn_Ca-bd"/>
</dbReference>
<dbReference type="Pfam" id="PF00353">
    <property type="entry name" value="HemolysinCabind"/>
    <property type="match status" value="3"/>
</dbReference>
<dbReference type="PANTHER" id="PTHR38340">
    <property type="entry name" value="S-LAYER PROTEIN"/>
    <property type="match status" value="1"/>
</dbReference>
<sequence>MLLLGSLIGLLFMGMAVDATGPSPMPAPETPPDGDEGDEPGSEVIGSEGSDWLSGGDGDDLLDGLGGNDDLHGGQGDDTLRGGEGTDWLYGDSDYGSGGNDLLTGGGGADSLAGQGGDDTLDGGAGDDTLFGGDGDDLLEGNDDPARAWLHGGDGQDTLHPMAGDFAEGGAGRDLFLLDEPGSGMPEIGDYRAGEDIIELRWHGDAHEPEPLLTLDRDRDGATVIRLDGEAIGRVLGAGGVQLRDILMTRVPHTG</sequence>
<comment type="subcellular location">
    <subcellularLocation>
        <location evidence="1">Secreted</location>
    </subcellularLocation>
</comment>
<dbReference type="EMBL" id="JAVRQI010000009">
    <property type="protein sequence ID" value="MDT1062796.1"/>
    <property type="molecule type" value="Genomic_DNA"/>
</dbReference>
<feature type="compositionally biased region" description="Gly residues" evidence="3">
    <location>
        <begin position="106"/>
        <end position="117"/>
    </location>
</feature>
<dbReference type="InterPro" id="IPR050557">
    <property type="entry name" value="RTX_toxin/Mannuronan_C5-epim"/>
</dbReference>